<dbReference type="RefSeq" id="WP_359771433.1">
    <property type="nucleotide sequence ID" value="NZ_JBEYRR010000001.1"/>
</dbReference>
<name>A0ABV3LRK0_9ACTN</name>
<dbReference type="PANTHER" id="PTHR37981">
    <property type="entry name" value="LIPASE 2"/>
    <property type="match status" value="1"/>
</dbReference>
<keyword evidence="2" id="KW-1185">Reference proteome</keyword>
<dbReference type="InterPro" id="IPR037460">
    <property type="entry name" value="SEST-like"/>
</dbReference>
<proteinExistence type="predicted"/>
<accession>A0ABV3LRK0</accession>
<dbReference type="Proteomes" id="UP001553843">
    <property type="component" value="Unassembled WGS sequence"/>
</dbReference>
<evidence type="ECO:0000313" key="2">
    <source>
        <dbReference type="Proteomes" id="UP001553843"/>
    </source>
</evidence>
<dbReference type="PANTHER" id="PTHR37981:SF1">
    <property type="entry name" value="SGNH HYDROLASE-TYPE ESTERASE DOMAIN-CONTAINING PROTEIN"/>
    <property type="match status" value="1"/>
</dbReference>
<evidence type="ECO:0000313" key="1">
    <source>
        <dbReference type="EMBL" id="MEW2362093.1"/>
    </source>
</evidence>
<gene>
    <name evidence="1" type="ORF">AB0887_09050</name>
</gene>
<organism evidence="1 2">
    <name type="scientific">Streptomyces huasconensis</name>
    <dbReference type="NCBI Taxonomy" id="1854574"/>
    <lineage>
        <taxon>Bacteria</taxon>
        <taxon>Bacillati</taxon>
        <taxon>Actinomycetota</taxon>
        <taxon>Actinomycetes</taxon>
        <taxon>Kitasatosporales</taxon>
        <taxon>Streptomycetaceae</taxon>
        <taxon>Streptomyces</taxon>
    </lineage>
</organism>
<dbReference type="EMBL" id="JBEYRS010000003">
    <property type="protein sequence ID" value="MEW2362093.1"/>
    <property type="molecule type" value="Genomic_DNA"/>
</dbReference>
<dbReference type="InterPro" id="IPR036514">
    <property type="entry name" value="SGNH_hydro_sf"/>
</dbReference>
<evidence type="ECO:0008006" key="3">
    <source>
        <dbReference type="Google" id="ProtNLM"/>
    </source>
</evidence>
<dbReference type="SUPFAM" id="SSF52266">
    <property type="entry name" value="SGNH hydrolase"/>
    <property type="match status" value="1"/>
</dbReference>
<comment type="caution">
    <text evidence="1">The sequence shown here is derived from an EMBL/GenBank/DDBJ whole genome shotgun (WGS) entry which is preliminary data.</text>
</comment>
<protein>
    <recommendedName>
        <fullName evidence="3">SGNH hydrolase-type esterase domain-containing protein</fullName>
    </recommendedName>
</protein>
<reference evidence="1 2" key="1">
    <citation type="submission" date="2024-06" db="EMBL/GenBank/DDBJ databases">
        <title>The Natural Products Discovery Center: Release of the First 8490 Sequenced Strains for Exploring Actinobacteria Biosynthetic Diversity.</title>
        <authorList>
            <person name="Kalkreuter E."/>
            <person name="Kautsar S.A."/>
            <person name="Yang D."/>
            <person name="Bader C.D."/>
            <person name="Teijaro C.N."/>
            <person name="Fluegel L."/>
            <person name="Davis C.M."/>
            <person name="Simpson J.R."/>
            <person name="Lauterbach L."/>
            <person name="Steele A.D."/>
            <person name="Gui C."/>
            <person name="Meng S."/>
            <person name="Li G."/>
            <person name="Viehrig K."/>
            <person name="Ye F."/>
            <person name="Su P."/>
            <person name="Kiefer A.F."/>
            <person name="Nichols A."/>
            <person name="Cepeda A.J."/>
            <person name="Yan W."/>
            <person name="Fan B."/>
            <person name="Jiang Y."/>
            <person name="Adhikari A."/>
            <person name="Zheng C.-J."/>
            <person name="Schuster L."/>
            <person name="Cowan T.M."/>
            <person name="Smanski M.J."/>
            <person name="Chevrette M.G."/>
            <person name="De Carvalho L.P.S."/>
            <person name="Shen B."/>
        </authorList>
    </citation>
    <scope>NUCLEOTIDE SEQUENCE [LARGE SCALE GENOMIC DNA]</scope>
    <source>
        <strain evidence="1 2">NPDC047833</strain>
    </source>
</reference>
<sequence>MAARVGTGASVGAAPRAGVTGRRNRRRALMVAAVLVAASACGTATSGTTKQAPEQGGKKRGKTAVMVSMGDSYISGEAGRWAGNAATTKRDAYFTDLAASCDPKQCTYNPRKIYGASYDNGCNRSKDAEIKSAKDAGLPWEPENIACSGAEARHILDEKFKGEDPQSVQLFRMARAKDVRLVVVSIGGNDMHFSGIIWDCYVAWNAGISPKQRCKTSQEGAAKKRLEKLTEKVSSVLHKIATTLRDADGQNTTYRLVVQSYPSILPDAANNRYKPDSNKGRKNYGGCPFWDDDAEWARKLVGRIAEAQWAGVQAYNKFPTATVKADFLDLQQAFNRHEVCSGSVRQAQKYDQQRVKADRSEWVRYLAIFATGKSQRQESVHPNYYGQKALGHCLKKLADDAGWKRKEHRKFACSLPVGKNEPQEVEVARASQTQPPSGRS</sequence>
<dbReference type="Gene3D" id="3.40.50.1110">
    <property type="entry name" value="SGNH hydrolase"/>
    <property type="match status" value="1"/>
</dbReference>